<protein>
    <submittedName>
        <fullName evidence="1">Uncharacterized protein</fullName>
    </submittedName>
</protein>
<reference evidence="1" key="1">
    <citation type="submission" date="2020-03" db="EMBL/GenBank/DDBJ databases">
        <title>The deep terrestrial virosphere.</title>
        <authorList>
            <person name="Holmfeldt K."/>
            <person name="Nilsson E."/>
            <person name="Simone D."/>
            <person name="Lopez-Fernandez M."/>
            <person name="Wu X."/>
            <person name="de Brujin I."/>
            <person name="Lundin D."/>
            <person name="Andersson A."/>
            <person name="Bertilsson S."/>
            <person name="Dopson M."/>
        </authorList>
    </citation>
    <scope>NUCLEOTIDE SEQUENCE</scope>
    <source>
        <strain evidence="1">TM448B03012</strain>
    </source>
</reference>
<dbReference type="EMBL" id="MT144984">
    <property type="protein sequence ID" value="QJI02218.1"/>
    <property type="molecule type" value="Genomic_DNA"/>
</dbReference>
<evidence type="ECO:0000313" key="1">
    <source>
        <dbReference type="EMBL" id="QJI02218.1"/>
    </source>
</evidence>
<dbReference type="AlphaFoldDB" id="A0A6M3XYW6"/>
<sequence>MIPLKIQSKSAKQALVAAGFQPLSVRCGTGTARCWLEVSLPSQFTGRREEAENIIRKAANREDWTDDCILVDFKH</sequence>
<proteinExistence type="predicted"/>
<name>A0A6M3XYW6_9ZZZZ</name>
<organism evidence="1">
    <name type="scientific">viral metagenome</name>
    <dbReference type="NCBI Taxonomy" id="1070528"/>
    <lineage>
        <taxon>unclassified sequences</taxon>
        <taxon>metagenomes</taxon>
        <taxon>organismal metagenomes</taxon>
    </lineage>
</organism>
<gene>
    <name evidence="1" type="ORF">TM448B03012_0002</name>
</gene>
<accession>A0A6M3XYW6</accession>